<evidence type="ECO:0000256" key="3">
    <source>
        <dbReference type="ARBA" id="ARBA00009400"/>
    </source>
</evidence>
<evidence type="ECO:0000313" key="12">
    <source>
        <dbReference type="EMBL" id="MFM2486930.1"/>
    </source>
</evidence>
<evidence type="ECO:0000256" key="7">
    <source>
        <dbReference type="ARBA" id="ARBA00022679"/>
    </source>
</evidence>
<evidence type="ECO:0000256" key="2">
    <source>
        <dbReference type="ARBA" id="ARBA00004893"/>
    </source>
</evidence>
<dbReference type="InterPro" id="IPR004393">
    <property type="entry name" value="NadC"/>
</dbReference>
<evidence type="ECO:0000256" key="4">
    <source>
        <dbReference type="ARBA" id="ARBA00011944"/>
    </source>
</evidence>
<evidence type="ECO:0000256" key="8">
    <source>
        <dbReference type="ARBA" id="ARBA00033102"/>
    </source>
</evidence>
<comment type="similarity">
    <text evidence="3 9">Belongs to the NadC/ModD family.</text>
</comment>
<dbReference type="SUPFAM" id="SSF51690">
    <property type="entry name" value="Nicotinate/Quinolinate PRTase C-terminal domain-like"/>
    <property type="match status" value="1"/>
</dbReference>
<dbReference type="PANTHER" id="PTHR32179">
    <property type="entry name" value="NICOTINATE-NUCLEOTIDE PYROPHOSPHORYLASE [CARBOXYLATING]"/>
    <property type="match status" value="1"/>
</dbReference>
<dbReference type="GO" id="GO:0004514">
    <property type="term" value="F:nicotinate-nucleotide diphosphorylase (carboxylating) activity"/>
    <property type="evidence" value="ECO:0007669"/>
    <property type="project" value="UniProtKB-EC"/>
</dbReference>
<dbReference type="Pfam" id="PF02749">
    <property type="entry name" value="QRPTase_N"/>
    <property type="match status" value="1"/>
</dbReference>
<dbReference type="InterPro" id="IPR022412">
    <property type="entry name" value="Quinolinate_PRibosylTrfase_N"/>
</dbReference>
<dbReference type="PIRSF" id="PIRSF006250">
    <property type="entry name" value="NadC_ModD"/>
    <property type="match status" value="1"/>
</dbReference>
<comment type="caution">
    <text evidence="12">The sequence shown here is derived from an EMBL/GenBank/DDBJ whole genome shotgun (WGS) entry which is preliminary data.</text>
</comment>
<proteinExistence type="inferred from homology"/>
<evidence type="ECO:0000259" key="10">
    <source>
        <dbReference type="Pfam" id="PF01729"/>
    </source>
</evidence>
<dbReference type="CDD" id="cd01572">
    <property type="entry name" value="QPRTase"/>
    <property type="match status" value="1"/>
</dbReference>
<dbReference type="Gene3D" id="3.90.1170.20">
    <property type="entry name" value="Quinolinate phosphoribosyl transferase, N-terminal domain"/>
    <property type="match status" value="1"/>
</dbReference>
<dbReference type="SUPFAM" id="SSF54675">
    <property type="entry name" value="Nicotinate/Quinolinate PRTase N-terminal domain-like"/>
    <property type="match status" value="1"/>
</dbReference>
<sequence>MHMLPLKTMLNHFLQEDIGYGDLSANAVFGHEEAHAVVVAKQAGIFCGADILSIGYRLLNEKLSVKPLITDGQPIEHGTVLAQIQGSVRDILTGERVLLNLLQHLSGIATTTHQAIDRLDDPTIKICDTRKTTPGLRMLEKYAVKTGGGKNHRFGLDDGVMIKDNHIAACGSIARAVEKARAHIGHMVKIEVEIEDQQQLQQAIAAGADVIMFDNCTPAQVAHFQSLTPAHIVTEASGGITANTLAQYRHSGVNFISLGYLTHSVQALDISLDIHL</sequence>
<dbReference type="PANTHER" id="PTHR32179:SF3">
    <property type="entry name" value="NICOTINATE-NUCLEOTIDE PYROPHOSPHORYLASE [CARBOXYLATING]"/>
    <property type="match status" value="1"/>
</dbReference>
<dbReference type="InterPro" id="IPR036068">
    <property type="entry name" value="Nicotinate_pribotase-like_C"/>
</dbReference>
<evidence type="ECO:0000256" key="1">
    <source>
        <dbReference type="ARBA" id="ARBA00003237"/>
    </source>
</evidence>
<evidence type="ECO:0000256" key="5">
    <source>
        <dbReference type="ARBA" id="ARBA00022642"/>
    </source>
</evidence>
<dbReference type="InterPro" id="IPR002638">
    <property type="entry name" value="Quinolinate_PRibosylTrfase_C"/>
</dbReference>
<evidence type="ECO:0000259" key="11">
    <source>
        <dbReference type="Pfam" id="PF02749"/>
    </source>
</evidence>
<gene>
    <name evidence="12" type="primary">nadC</name>
    <name evidence="12" type="ORF">ABUE30_18010</name>
</gene>
<evidence type="ECO:0000256" key="9">
    <source>
        <dbReference type="PIRNR" id="PIRNR006250"/>
    </source>
</evidence>
<keyword evidence="6 9" id="KW-0328">Glycosyltransferase</keyword>
<comment type="pathway">
    <text evidence="2">Cofactor biosynthesis; NAD(+) biosynthesis; nicotinate D-ribonucleotide from quinolinate: step 1/1.</text>
</comment>
<protein>
    <recommendedName>
        <fullName evidence="4">nicotinate-nucleotide diphosphorylase (carboxylating)</fullName>
        <ecNumber evidence="4">2.4.2.19</ecNumber>
    </recommendedName>
    <alternativeName>
        <fullName evidence="8">Quinolinate phosphoribosyltransferase [decarboxylating]</fullName>
    </alternativeName>
</protein>
<keyword evidence="7 9" id="KW-0808">Transferase</keyword>
<organism evidence="12 13">
    <name type="scientific">Celerinatantimonas yamalensis</name>
    <dbReference type="NCBI Taxonomy" id="559956"/>
    <lineage>
        <taxon>Bacteria</taxon>
        <taxon>Pseudomonadati</taxon>
        <taxon>Pseudomonadota</taxon>
        <taxon>Gammaproteobacteria</taxon>
        <taxon>Celerinatantimonadaceae</taxon>
        <taxon>Celerinatantimonas</taxon>
    </lineage>
</organism>
<dbReference type="InterPro" id="IPR037128">
    <property type="entry name" value="Quinolinate_PRibosylTase_N_sf"/>
</dbReference>
<accession>A0ABW9GB16</accession>
<evidence type="ECO:0000313" key="13">
    <source>
        <dbReference type="Proteomes" id="UP001629953"/>
    </source>
</evidence>
<dbReference type="Pfam" id="PF01729">
    <property type="entry name" value="QRPTase_C"/>
    <property type="match status" value="1"/>
</dbReference>
<keyword evidence="13" id="KW-1185">Reference proteome</keyword>
<reference evidence="12 13" key="1">
    <citation type="journal article" date="2013" name="Int. J. Syst. Evol. Microbiol.">
        <title>Celerinatantimonas yamalensis sp. nov., a cold-adapted diazotrophic bacterium from a cold permafrost brine.</title>
        <authorList>
            <person name="Shcherbakova V."/>
            <person name="Chuvilskaya N."/>
            <person name="Rivkina E."/>
            <person name="Demidov N."/>
            <person name="Uchaeva V."/>
            <person name="Suetin S."/>
            <person name="Suzina N."/>
            <person name="Gilichinsky D."/>
        </authorList>
    </citation>
    <scope>NUCLEOTIDE SEQUENCE [LARGE SCALE GENOMIC DNA]</scope>
    <source>
        <strain evidence="12 13">C7</strain>
    </source>
</reference>
<name>A0ABW9GB16_9GAMM</name>
<dbReference type="EC" id="2.4.2.19" evidence="4"/>
<dbReference type="NCBIfam" id="TIGR00078">
    <property type="entry name" value="nadC"/>
    <property type="match status" value="1"/>
</dbReference>
<keyword evidence="5" id="KW-0662">Pyridine nucleotide biosynthesis</keyword>
<comment type="function">
    <text evidence="1">Involved in the catabolism of quinolinic acid (QA).</text>
</comment>
<dbReference type="Proteomes" id="UP001629953">
    <property type="component" value="Unassembled WGS sequence"/>
</dbReference>
<feature type="domain" description="Quinolinate phosphoribosyl transferase C-terminal" evidence="10">
    <location>
        <begin position="108"/>
        <end position="273"/>
    </location>
</feature>
<dbReference type="Gene3D" id="3.20.20.70">
    <property type="entry name" value="Aldolase class I"/>
    <property type="match status" value="1"/>
</dbReference>
<dbReference type="InterPro" id="IPR013785">
    <property type="entry name" value="Aldolase_TIM"/>
</dbReference>
<evidence type="ECO:0000256" key="6">
    <source>
        <dbReference type="ARBA" id="ARBA00022676"/>
    </source>
</evidence>
<dbReference type="InterPro" id="IPR027277">
    <property type="entry name" value="NadC/ModD"/>
</dbReference>
<dbReference type="RefSeq" id="WP_408625230.1">
    <property type="nucleotide sequence ID" value="NZ_JBEQCT010000013.1"/>
</dbReference>
<dbReference type="EMBL" id="JBEQCT010000013">
    <property type="protein sequence ID" value="MFM2486930.1"/>
    <property type="molecule type" value="Genomic_DNA"/>
</dbReference>
<feature type="domain" description="Quinolinate phosphoribosyl transferase N-terminal" evidence="11">
    <location>
        <begin position="22"/>
        <end position="106"/>
    </location>
</feature>